<proteinExistence type="predicted"/>
<reference evidence="3" key="2">
    <citation type="submission" date="2025-09" db="UniProtKB">
        <authorList>
            <consortium name="Ensembl"/>
        </authorList>
    </citation>
    <scope>IDENTIFICATION</scope>
</reference>
<evidence type="ECO:0000313" key="4">
    <source>
        <dbReference type="Proteomes" id="UP000694541"/>
    </source>
</evidence>
<dbReference type="Pfam" id="PF08768">
    <property type="entry name" value="THAP4_heme-bd"/>
    <property type="match status" value="1"/>
</dbReference>
<protein>
    <recommendedName>
        <fullName evidence="2">THAP4-like heme-binding domain-containing protein</fullName>
    </recommendedName>
</protein>
<dbReference type="SUPFAM" id="SSF50814">
    <property type="entry name" value="Lipocalins"/>
    <property type="match status" value="1"/>
</dbReference>
<dbReference type="PANTHER" id="PTHR15854:SF4">
    <property type="entry name" value="PEROXYNITRITE ISOMERASE THAP4"/>
    <property type="match status" value="1"/>
</dbReference>
<dbReference type="PANTHER" id="PTHR15854">
    <property type="entry name" value="THAP4 PROTEIN"/>
    <property type="match status" value="1"/>
</dbReference>
<dbReference type="InterPro" id="IPR012674">
    <property type="entry name" value="Calycin"/>
</dbReference>
<organism evidence="3 4">
    <name type="scientific">Accipiter nisus</name>
    <name type="common">Eurasian sparrowhawk</name>
    <dbReference type="NCBI Taxonomy" id="211598"/>
    <lineage>
        <taxon>Eukaryota</taxon>
        <taxon>Metazoa</taxon>
        <taxon>Chordata</taxon>
        <taxon>Craniata</taxon>
        <taxon>Vertebrata</taxon>
        <taxon>Euteleostomi</taxon>
        <taxon>Archelosauria</taxon>
        <taxon>Archosauria</taxon>
        <taxon>Dinosauria</taxon>
        <taxon>Saurischia</taxon>
        <taxon>Theropoda</taxon>
        <taxon>Coelurosauria</taxon>
        <taxon>Aves</taxon>
        <taxon>Neognathae</taxon>
        <taxon>Neoaves</taxon>
        <taxon>Telluraves</taxon>
        <taxon>Accipitrimorphae</taxon>
        <taxon>Accipitriformes</taxon>
        <taxon>Accipitridae</taxon>
        <taxon>Accipitrinae</taxon>
        <taxon>Accipiter</taxon>
    </lineage>
</organism>
<dbReference type="InterPro" id="IPR045165">
    <property type="entry name" value="Nitrobindin"/>
</dbReference>
<dbReference type="Proteomes" id="UP000694541">
    <property type="component" value="Unplaced"/>
</dbReference>
<dbReference type="InterPro" id="IPR014878">
    <property type="entry name" value="THAP4-like_heme-bd"/>
</dbReference>
<feature type="domain" description="THAP4-like heme-binding" evidence="2">
    <location>
        <begin position="5"/>
        <end position="83"/>
    </location>
</feature>
<evidence type="ECO:0000256" key="1">
    <source>
        <dbReference type="ARBA" id="ARBA00036993"/>
    </source>
</evidence>
<evidence type="ECO:0000259" key="2">
    <source>
        <dbReference type="Pfam" id="PF08768"/>
    </source>
</evidence>
<dbReference type="AlphaFoldDB" id="A0A8B9N5G6"/>
<evidence type="ECO:0000313" key="3">
    <source>
        <dbReference type="Ensembl" id="ENSANIP00000017495.1"/>
    </source>
</evidence>
<dbReference type="Ensembl" id="ENSANIT00000018091.1">
    <property type="protein sequence ID" value="ENSANIP00000017495.1"/>
    <property type="gene ID" value="ENSANIG00000011827.1"/>
</dbReference>
<accession>A0A8B9N5G6</accession>
<keyword evidence="4" id="KW-1185">Reference proteome</keyword>
<comment type="catalytic activity">
    <reaction evidence="1">
        <text>peroxynitrite = nitrate</text>
        <dbReference type="Rhea" id="RHEA:63116"/>
        <dbReference type="ChEBI" id="CHEBI:17632"/>
        <dbReference type="ChEBI" id="CHEBI:25941"/>
    </reaction>
    <physiologicalReaction direction="left-to-right" evidence="1">
        <dbReference type="Rhea" id="RHEA:63117"/>
    </physiologicalReaction>
</comment>
<name>A0A8B9N5G6_9AVES</name>
<dbReference type="Gene3D" id="2.40.128.20">
    <property type="match status" value="1"/>
</dbReference>
<reference evidence="3" key="1">
    <citation type="submission" date="2025-08" db="UniProtKB">
        <authorList>
            <consortium name="Ensembl"/>
        </authorList>
    </citation>
    <scope>IDENTIFICATION</scope>
</reference>
<sequence length="147" mass="16324">MNPVMEPLSWMLGTWLSDLPGDLTFPTTKPFEYLEEVHISQVGQPIHGDFSFNPPETSKAMHQKCRFIHLKPDTSKVATTSTQGLSLGCLPVLPASDSIFSFSSEQLPHMIRKYRLHSGGKWEQTIPVAATAQPDSHLHIGSKKVTL</sequence>